<dbReference type="AlphaFoldDB" id="A0A9P8V9J7"/>
<keyword evidence="1" id="KW-0732">Signal</keyword>
<evidence type="ECO:0000313" key="3">
    <source>
        <dbReference type="Proteomes" id="UP000770015"/>
    </source>
</evidence>
<sequence length="121" mass="13676">MDQASRPSSCWLMLILHLDVKCNALSAPFHCDRPFPSRISFRPQKTRSIKTLVPLPADSVSRLRTKSTSCRACVTKPTNRLHVMAFQLVPVAALRKASGRSYHHCLTRGCRDAWLVLPRVH</sequence>
<protein>
    <recommendedName>
        <fullName evidence="4">Secreted protein</fullName>
    </recommendedName>
</protein>
<evidence type="ECO:0000256" key="1">
    <source>
        <dbReference type="SAM" id="SignalP"/>
    </source>
</evidence>
<dbReference type="Proteomes" id="UP000770015">
    <property type="component" value="Unassembled WGS sequence"/>
</dbReference>
<keyword evidence="3" id="KW-1185">Reference proteome</keyword>
<name>A0A9P8V9J7_9PEZI</name>
<feature type="chain" id="PRO_5040399067" description="Secreted protein" evidence="1">
    <location>
        <begin position="25"/>
        <end position="121"/>
    </location>
</feature>
<feature type="signal peptide" evidence="1">
    <location>
        <begin position="1"/>
        <end position="24"/>
    </location>
</feature>
<dbReference type="EMBL" id="JAGSXJ010000014">
    <property type="protein sequence ID" value="KAH6685778.1"/>
    <property type="molecule type" value="Genomic_DNA"/>
</dbReference>
<organism evidence="2 3">
    <name type="scientific">Plectosphaerella plurivora</name>
    <dbReference type="NCBI Taxonomy" id="936078"/>
    <lineage>
        <taxon>Eukaryota</taxon>
        <taxon>Fungi</taxon>
        <taxon>Dikarya</taxon>
        <taxon>Ascomycota</taxon>
        <taxon>Pezizomycotina</taxon>
        <taxon>Sordariomycetes</taxon>
        <taxon>Hypocreomycetidae</taxon>
        <taxon>Glomerellales</taxon>
        <taxon>Plectosphaerellaceae</taxon>
        <taxon>Plectosphaerella</taxon>
    </lineage>
</organism>
<reference evidence="2" key="1">
    <citation type="journal article" date="2021" name="Nat. Commun.">
        <title>Genetic determinants of endophytism in the Arabidopsis root mycobiome.</title>
        <authorList>
            <person name="Mesny F."/>
            <person name="Miyauchi S."/>
            <person name="Thiergart T."/>
            <person name="Pickel B."/>
            <person name="Atanasova L."/>
            <person name="Karlsson M."/>
            <person name="Huettel B."/>
            <person name="Barry K.W."/>
            <person name="Haridas S."/>
            <person name="Chen C."/>
            <person name="Bauer D."/>
            <person name="Andreopoulos W."/>
            <person name="Pangilinan J."/>
            <person name="LaButti K."/>
            <person name="Riley R."/>
            <person name="Lipzen A."/>
            <person name="Clum A."/>
            <person name="Drula E."/>
            <person name="Henrissat B."/>
            <person name="Kohler A."/>
            <person name="Grigoriev I.V."/>
            <person name="Martin F.M."/>
            <person name="Hacquard S."/>
        </authorList>
    </citation>
    <scope>NUCLEOTIDE SEQUENCE</scope>
    <source>
        <strain evidence="2">MPI-SDFR-AT-0117</strain>
    </source>
</reference>
<proteinExistence type="predicted"/>
<comment type="caution">
    <text evidence="2">The sequence shown here is derived from an EMBL/GenBank/DDBJ whole genome shotgun (WGS) entry which is preliminary data.</text>
</comment>
<evidence type="ECO:0000313" key="2">
    <source>
        <dbReference type="EMBL" id="KAH6685778.1"/>
    </source>
</evidence>
<accession>A0A9P8V9J7</accession>
<evidence type="ECO:0008006" key="4">
    <source>
        <dbReference type="Google" id="ProtNLM"/>
    </source>
</evidence>
<gene>
    <name evidence="2" type="ORF">F5X68DRAFT_16994</name>
</gene>